<accession>A0A382EY58</accession>
<sequence>MTLVSSNDGEYNQLFQLTDDQTTDWELKTKDSFTVIHLGPDHPPIIKTVYDTVPCTIYGTPTMAMSSDGRYALIANHSWRPENAQKLKLPAGPQTNADLTPEMLKHPKMTAQRVNMLSLIDLSTPEYGVVNRVLFDDRPMHVLAHPDGQRFITGGDKHFYMHRIENGKLVQLSQNPQPHDLACFWIHPKGHRLIATQGDPLSGAPATVQWYSIQGNRIEHLSEVKVASGVPTKLLDTSFILRISPAGKQALICQRSAGNGIDHSDILFADLTLKKPVINAVIKQVSDGSESFAFHPNGKMAVATALGTDHNCIVVLDIASNPPRLLYTLDTKGRSQGIEFTPEGDKLFVGSPMAGRIEVFDVLGEYELRKNPKFLNIGFGHNSLTVGPRYQPTKDIAK</sequence>
<dbReference type="InterPro" id="IPR015943">
    <property type="entry name" value="WD40/YVTN_repeat-like_dom_sf"/>
</dbReference>
<name>A0A382EY58_9ZZZZ</name>
<gene>
    <name evidence="1" type="ORF">METZ01_LOCUS207641</name>
</gene>
<dbReference type="SUPFAM" id="SSF82171">
    <property type="entry name" value="DPP6 N-terminal domain-like"/>
    <property type="match status" value="1"/>
</dbReference>
<dbReference type="EMBL" id="UINC01046579">
    <property type="protein sequence ID" value="SVB54787.1"/>
    <property type="molecule type" value="Genomic_DNA"/>
</dbReference>
<dbReference type="Gene3D" id="2.130.10.10">
    <property type="entry name" value="YVTN repeat-like/Quinoprotein amine dehydrogenase"/>
    <property type="match status" value="1"/>
</dbReference>
<proteinExistence type="predicted"/>
<organism evidence="1">
    <name type="scientific">marine metagenome</name>
    <dbReference type="NCBI Taxonomy" id="408172"/>
    <lineage>
        <taxon>unclassified sequences</taxon>
        <taxon>metagenomes</taxon>
        <taxon>ecological metagenomes</taxon>
    </lineage>
</organism>
<dbReference type="PANTHER" id="PTHR47197">
    <property type="entry name" value="PROTEIN NIRF"/>
    <property type="match status" value="1"/>
</dbReference>
<dbReference type="PANTHER" id="PTHR47197:SF3">
    <property type="entry name" value="DIHYDRO-HEME D1 DEHYDROGENASE"/>
    <property type="match status" value="1"/>
</dbReference>
<dbReference type="AlphaFoldDB" id="A0A382EY58"/>
<reference evidence="1" key="1">
    <citation type="submission" date="2018-05" db="EMBL/GenBank/DDBJ databases">
        <authorList>
            <person name="Lanie J.A."/>
            <person name="Ng W.-L."/>
            <person name="Kazmierczak K.M."/>
            <person name="Andrzejewski T.M."/>
            <person name="Davidsen T.M."/>
            <person name="Wayne K.J."/>
            <person name="Tettelin H."/>
            <person name="Glass J.I."/>
            <person name="Rusch D."/>
            <person name="Podicherti R."/>
            <person name="Tsui H.-C.T."/>
            <person name="Winkler M.E."/>
        </authorList>
    </citation>
    <scope>NUCLEOTIDE SEQUENCE</scope>
</reference>
<dbReference type="InterPro" id="IPR051200">
    <property type="entry name" value="Host-pathogen_enzymatic-act"/>
</dbReference>
<protein>
    <recommendedName>
        <fullName evidence="2">Anaphase-promoting complex subunit 4 WD40 domain-containing protein</fullName>
    </recommendedName>
</protein>
<evidence type="ECO:0008006" key="2">
    <source>
        <dbReference type="Google" id="ProtNLM"/>
    </source>
</evidence>
<evidence type="ECO:0000313" key="1">
    <source>
        <dbReference type="EMBL" id="SVB54787.1"/>
    </source>
</evidence>